<name>A0A328PLQ6_9MOLU</name>
<protein>
    <submittedName>
        <fullName evidence="1">Uncharacterized protein</fullName>
    </submittedName>
</protein>
<dbReference type="Proteomes" id="UP000249762">
    <property type="component" value="Unassembled WGS sequence"/>
</dbReference>
<comment type="caution">
    <text evidence="1">The sequence shown here is derived from an EMBL/GenBank/DDBJ whole genome shotgun (WGS) entry which is preliminary data.</text>
</comment>
<dbReference type="RefSeq" id="WP_146737503.1">
    <property type="nucleotide sequence ID" value="NZ_QKVO01000001.1"/>
</dbReference>
<dbReference type="InterPro" id="IPR038365">
    <property type="entry name" value="EcoRII_C_sf"/>
</dbReference>
<evidence type="ECO:0000313" key="1">
    <source>
        <dbReference type="EMBL" id="RAO95334.1"/>
    </source>
</evidence>
<dbReference type="OrthoDB" id="30876at544448"/>
<proteinExistence type="predicted"/>
<organism evidence="1 2">
    <name type="scientific">Mycoplasma wenyonii</name>
    <dbReference type="NCBI Taxonomy" id="65123"/>
    <lineage>
        <taxon>Bacteria</taxon>
        <taxon>Bacillati</taxon>
        <taxon>Mycoplasmatota</taxon>
        <taxon>Mollicutes</taxon>
        <taxon>Mycoplasmataceae</taxon>
        <taxon>Mycoplasma</taxon>
    </lineage>
</organism>
<keyword evidence="2" id="KW-1185">Reference proteome</keyword>
<sequence>MITLEELLSLCKAKKHNFWKDYRLSPKEKREVQRLFRKKVSNFEDFELLKNWYQEQVEELKGYKSMSEIINAQ</sequence>
<evidence type="ECO:0000313" key="2">
    <source>
        <dbReference type="Proteomes" id="UP000249762"/>
    </source>
</evidence>
<dbReference type="Gene3D" id="3.40.91.80">
    <property type="match status" value="1"/>
</dbReference>
<reference evidence="2" key="1">
    <citation type="submission" date="2018-06" db="EMBL/GenBank/DDBJ databases">
        <authorList>
            <person name="Martinez Ocampo F."/>
            <person name="Quiroz Castaneda R.E."/>
            <person name="Rojas Lopez X."/>
        </authorList>
    </citation>
    <scope>NUCLEOTIDE SEQUENCE [LARGE SCALE GENOMIC DNA]</scope>
    <source>
        <strain evidence="2">INIFAP02</strain>
    </source>
</reference>
<accession>A0A328PLQ6</accession>
<gene>
    <name evidence="1" type="ORF">DNK47_00595</name>
</gene>
<dbReference type="EMBL" id="QKVO01000001">
    <property type="protein sequence ID" value="RAO95334.1"/>
    <property type="molecule type" value="Genomic_DNA"/>
</dbReference>
<dbReference type="AlphaFoldDB" id="A0A328PLQ6"/>